<evidence type="ECO:0000256" key="1">
    <source>
        <dbReference type="ARBA" id="ARBA00010088"/>
    </source>
</evidence>
<dbReference type="InterPro" id="IPR029058">
    <property type="entry name" value="AB_hydrolase_fold"/>
</dbReference>
<dbReference type="Pfam" id="PF00561">
    <property type="entry name" value="Abhydrolase_1"/>
    <property type="match status" value="1"/>
</dbReference>
<accession>A0A852W896</accession>
<evidence type="ECO:0000313" key="7">
    <source>
        <dbReference type="EMBL" id="NYG02106.1"/>
    </source>
</evidence>
<dbReference type="PROSITE" id="PS51257">
    <property type="entry name" value="PROKAR_LIPOPROTEIN"/>
    <property type="match status" value="1"/>
</dbReference>
<dbReference type="AlphaFoldDB" id="A0A852W896"/>
<dbReference type="InterPro" id="IPR000073">
    <property type="entry name" value="AB_hydrolase_1"/>
</dbReference>
<dbReference type="RefSeq" id="WP_179761119.1">
    <property type="nucleotide sequence ID" value="NZ_BAAAJZ010000001.1"/>
</dbReference>
<dbReference type="Proteomes" id="UP000549695">
    <property type="component" value="Unassembled WGS sequence"/>
</dbReference>
<dbReference type="GeneID" id="98052162"/>
<gene>
    <name evidence="7" type="ORF">HDA37_002391</name>
</gene>
<keyword evidence="2 5" id="KW-0732">Signal</keyword>
<dbReference type="PANTHER" id="PTHR43248">
    <property type="entry name" value="2-SUCCINYL-6-HYDROXY-2,4-CYCLOHEXADIENE-1-CARBOXYLATE SYNTHASE"/>
    <property type="match status" value="1"/>
</dbReference>
<name>A0A852W896_PSEA5</name>
<comment type="caution">
    <text evidence="7">The sequence shown here is derived from an EMBL/GenBank/DDBJ whole genome shotgun (WGS) entry which is preliminary data.</text>
</comment>
<evidence type="ECO:0000259" key="6">
    <source>
        <dbReference type="Pfam" id="PF00561"/>
    </source>
</evidence>
<feature type="domain" description="AB hydrolase-1" evidence="6">
    <location>
        <begin position="111"/>
        <end position="488"/>
    </location>
</feature>
<dbReference type="PANTHER" id="PTHR43248:SF29">
    <property type="entry name" value="TRIPEPTIDYL AMINOPEPTIDASE"/>
    <property type="match status" value="1"/>
</dbReference>
<sequence>MFRSHLLRLAVGVVSLTAVAACGAPAPPGAAAAAATTPPPQLAAFHDQQITWQPCDGFATSAADRALYANDRFDCARVQVPLDYADPDGPRGQVALLRAKARGEKIGSLLVDPGGPGGSGASFVASLGPVWDNVPVGERFDVIGFDPRGVGASTPRVDCFTDAETDRNALPSTYLFDVADTDRARDIARRCTDATGGVEALTSVGSDNVVQDMDVLRAALGEEKLTYLGYSYGSELGAMYAQTFPQNLRAMVVDGAVDPDISEAQLRLSQFAAWQKAFDDLAATCATEPDCPLGTDPARATEVFQDLTRPLLDHPAPTTDGRTLTYADMVPAVYSSLFSPAQRPQLLQGLRDLAAGRGDTLLALRDAALGRGPDGHYGGSTHIDANLATRCMDNPRRTPAEQAELRDRARRAAPFLDPGRPGGPTHYECEGWPEPPSRTLPWSTDTAGLPPTLTLSLTDDPGTPYQGGVHLARALGGSLLTVEAAQHGIALYGGNACVDRAVTDYLVDLVTPPPGARCGG</sequence>
<dbReference type="SUPFAM" id="SSF53474">
    <property type="entry name" value="alpha/beta-Hydrolases"/>
    <property type="match status" value="1"/>
</dbReference>
<feature type="chain" id="PRO_5039189949" evidence="5">
    <location>
        <begin position="21"/>
        <end position="520"/>
    </location>
</feature>
<dbReference type="EMBL" id="JACCCZ010000001">
    <property type="protein sequence ID" value="NYG02106.1"/>
    <property type="molecule type" value="Genomic_DNA"/>
</dbReference>
<dbReference type="Gene3D" id="3.40.50.1820">
    <property type="entry name" value="alpha/beta hydrolase"/>
    <property type="match status" value="1"/>
</dbReference>
<organism evidence="7 8">
    <name type="scientific">Pseudonocardia alni</name>
    <name type="common">Amycolata alni</name>
    <dbReference type="NCBI Taxonomy" id="33907"/>
    <lineage>
        <taxon>Bacteria</taxon>
        <taxon>Bacillati</taxon>
        <taxon>Actinomycetota</taxon>
        <taxon>Actinomycetes</taxon>
        <taxon>Pseudonocardiales</taxon>
        <taxon>Pseudonocardiaceae</taxon>
        <taxon>Pseudonocardia</taxon>
    </lineage>
</organism>
<keyword evidence="3" id="KW-0378">Hydrolase</keyword>
<evidence type="ECO:0000256" key="2">
    <source>
        <dbReference type="ARBA" id="ARBA00022729"/>
    </source>
</evidence>
<reference evidence="7 8" key="1">
    <citation type="submission" date="2020-07" db="EMBL/GenBank/DDBJ databases">
        <title>Sequencing the genomes of 1000 actinobacteria strains.</title>
        <authorList>
            <person name="Klenk H.-P."/>
        </authorList>
    </citation>
    <scope>NUCLEOTIDE SEQUENCE [LARGE SCALE GENOMIC DNA]</scope>
    <source>
        <strain evidence="7 8">DSM 44749</strain>
    </source>
</reference>
<dbReference type="GO" id="GO:0016787">
    <property type="term" value="F:hydrolase activity"/>
    <property type="evidence" value="ECO:0007669"/>
    <property type="project" value="UniProtKB-KW"/>
</dbReference>
<evidence type="ECO:0000256" key="3">
    <source>
        <dbReference type="ARBA" id="ARBA00022801"/>
    </source>
</evidence>
<evidence type="ECO:0000256" key="5">
    <source>
        <dbReference type="SAM" id="SignalP"/>
    </source>
</evidence>
<comment type="similarity">
    <text evidence="1">Belongs to the peptidase S33 family.</text>
</comment>
<dbReference type="InterPro" id="IPR051601">
    <property type="entry name" value="Serine_prot/Carboxylest_S33"/>
</dbReference>
<feature type="signal peptide" evidence="5">
    <location>
        <begin position="1"/>
        <end position="20"/>
    </location>
</feature>
<protein>
    <submittedName>
        <fullName evidence="7">Pimeloyl-ACP methyl ester carboxylesterase</fullName>
    </submittedName>
</protein>
<proteinExistence type="inferred from homology"/>
<evidence type="ECO:0000313" key="8">
    <source>
        <dbReference type="Proteomes" id="UP000549695"/>
    </source>
</evidence>
<keyword evidence="8" id="KW-1185">Reference proteome</keyword>
<evidence type="ECO:0000256" key="4">
    <source>
        <dbReference type="SAM" id="MobiDB-lite"/>
    </source>
</evidence>
<feature type="region of interest" description="Disordered" evidence="4">
    <location>
        <begin position="413"/>
        <end position="437"/>
    </location>
</feature>